<feature type="non-terminal residue" evidence="2">
    <location>
        <position position="1"/>
    </location>
</feature>
<proteinExistence type="inferred from homology"/>
<accession>A0A2H0BKI8</accession>
<dbReference type="Gene3D" id="6.10.250.290">
    <property type="match status" value="1"/>
</dbReference>
<dbReference type="InterPro" id="IPR043141">
    <property type="entry name" value="Ribosomal_uL10-like_sf"/>
</dbReference>
<comment type="similarity">
    <text evidence="1">Belongs to the universal ribosomal protein uL10 family.</text>
</comment>
<dbReference type="EMBL" id="PCSX01000025">
    <property type="protein sequence ID" value="PIP58193.1"/>
    <property type="molecule type" value="Genomic_DNA"/>
</dbReference>
<comment type="caution">
    <text evidence="2">The sequence shown here is derived from an EMBL/GenBank/DDBJ whole genome shotgun (WGS) entry which is preliminary data.</text>
</comment>
<reference evidence="2 3" key="1">
    <citation type="submission" date="2017-09" db="EMBL/GenBank/DDBJ databases">
        <title>Depth-based differentiation of microbial function through sediment-hosted aquifers and enrichment of novel symbionts in the deep terrestrial subsurface.</title>
        <authorList>
            <person name="Probst A.J."/>
            <person name="Ladd B."/>
            <person name="Jarett J.K."/>
            <person name="Geller-Mcgrath D.E."/>
            <person name="Sieber C.M."/>
            <person name="Emerson J.B."/>
            <person name="Anantharaman K."/>
            <person name="Thomas B.C."/>
            <person name="Malmstrom R."/>
            <person name="Stieglmeier M."/>
            <person name="Klingl A."/>
            <person name="Woyke T."/>
            <person name="Ryan C.M."/>
            <person name="Banfield J.F."/>
        </authorList>
    </citation>
    <scope>NUCLEOTIDE SEQUENCE [LARGE SCALE GENOMIC DNA]</scope>
    <source>
        <strain evidence="2">CG22_combo_CG10-13_8_21_14_all_37_9</strain>
    </source>
</reference>
<dbReference type="Proteomes" id="UP000229334">
    <property type="component" value="Unassembled WGS sequence"/>
</dbReference>
<dbReference type="PANTHER" id="PTHR11560">
    <property type="entry name" value="39S RIBOSOMAL PROTEIN L10, MITOCHONDRIAL"/>
    <property type="match status" value="1"/>
</dbReference>
<sequence length="104" mass="11431">RVLAEKKYADSMPDLPGEIALAYASDQLAPAREVYAFQKKNADFVKIVGGVFDGRFVDTAYVTALATIPSREVLYGQFVNVINSPIAGFVMALNQICEKREQTV</sequence>
<evidence type="ECO:0000256" key="1">
    <source>
        <dbReference type="ARBA" id="ARBA00008889"/>
    </source>
</evidence>
<evidence type="ECO:0000313" key="3">
    <source>
        <dbReference type="Proteomes" id="UP000229334"/>
    </source>
</evidence>
<protein>
    <recommendedName>
        <fullName evidence="4">50S ribosomal protein L10</fullName>
    </recommendedName>
</protein>
<dbReference type="InterPro" id="IPR047865">
    <property type="entry name" value="Ribosomal_uL10_bac_type"/>
</dbReference>
<dbReference type="SUPFAM" id="SSF160369">
    <property type="entry name" value="Ribosomal protein L10-like"/>
    <property type="match status" value="1"/>
</dbReference>
<dbReference type="AlphaFoldDB" id="A0A2H0BKI8"/>
<evidence type="ECO:0008006" key="4">
    <source>
        <dbReference type="Google" id="ProtNLM"/>
    </source>
</evidence>
<gene>
    <name evidence="2" type="ORF">COX02_01505</name>
</gene>
<organism evidence="2 3">
    <name type="scientific">Candidatus Vogelbacteria bacterium CG22_combo_CG10-13_8_21_14_all_37_9</name>
    <dbReference type="NCBI Taxonomy" id="1975046"/>
    <lineage>
        <taxon>Bacteria</taxon>
        <taxon>Candidatus Vogeliibacteriota</taxon>
    </lineage>
</organism>
<evidence type="ECO:0000313" key="2">
    <source>
        <dbReference type="EMBL" id="PIP58193.1"/>
    </source>
</evidence>
<dbReference type="Gene3D" id="3.30.70.1730">
    <property type="match status" value="1"/>
</dbReference>
<name>A0A2H0BKI8_9BACT</name>